<evidence type="ECO:0000313" key="3">
    <source>
        <dbReference type="Proteomes" id="UP000317839"/>
    </source>
</evidence>
<keyword evidence="3" id="KW-1185">Reference proteome</keyword>
<feature type="domain" description="BLUF" evidence="1">
    <location>
        <begin position="8"/>
        <end position="99"/>
    </location>
</feature>
<dbReference type="Proteomes" id="UP000317839">
    <property type="component" value="Unassembled WGS sequence"/>
</dbReference>
<dbReference type="OrthoDB" id="557705at2"/>
<dbReference type="RefSeq" id="WP_142943627.1">
    <property type="nucleotide sequence ID" value="NZ_VIKR01000005.1"/>
</dbReference>
<dbReference type="InterPro" id="IPR036046">
    <property type="entry name" value="Acylphosphatase-like_dom_sf"/>
</dbReference>
<gene>
    <name evidence="2" type="ORF">FLL45_18950</name>
</gene>
<comment type="caution">
    <text evidence="2">The sequence shown here is derived from an EMBL/GenBank/DDBJ whole genome shotgun (WGS) entry which is preliminary data.</text>
</comment>
<dbReference type="Pfam" id="PF04940">
    <property type="entry name" value="BLUF"/>
    <property type="match status" value="1"/>
</dbReference>
<dbReference type="PROSITE" id="PS50925">
    <property type="entry name" value="BLUF"/>
    <property type="match status" value="1"/>
</dbReference>
<dbReference type="SUPFAM" id="SSF54975">
    <property type="entry name" value="Acylphosphatase/BLUF domain-like"/>
    <property type="match status" value="1"/>
</dbReference>
<name>A0A545T4X2_9GAMM</name>
<protein>
    <submittedName>
        <fullName evidence="2">BLUF domain-containing protein</fullName>
    </submittedName>
</protein>
<dbReference type="EMBL" id="VIKR01000005">
    <property type="protein sequence ID" value="TQV72297.1"/>
    <property type="molecule type" value="Genomic_DNA"/>
</dbReference>
<proteinExistence type="predicted"/>
<dbReference type="Gene3D" id="3.30.70.100">
    <property type="match status" value="1"/>
</dbReference>
<evidence type="ECO:0000313" key="2">
    <source>
        <dbReference type="EMBL" id="TQV72297.1"/>
    </source>
</evidence>
<dbReference type="AlphaFoldDB" id="A0A545T4X2"/>
<sequence>MTHSKDHLVELVYTSRSISTLDEHDVQEILKGAYAKNKELGITGVLVYYNQQFMQLIEGCSNAINPLFQSICHDARHYDIKLVSYTELEQRSYNDWEMGYVDPKTVSNSFLSEIELNKIRQGDYRKIIKAFAELIKN</sequence>
<dbReference type="GO" id="GO:0009882">
    <property type="term" value="F:blue light photoreceptor activity"/>
    <property type="evidence" value="ECO:0007669"/>
    <property type="project" value="InterPro"/>
</dbReference>
<evidence type="ECO:0000259" key="1">
    <source>
        <dbReference type="PROSITE" id="PS50925"/>
    </source>
</evidence>
<dbReference type="SMART" id="SM01034">
    <property type="entry name" value="BLUF"/>
    <property type="match status" value="1"/>
</dbReference>
<dbReference type="InterPro" id="IPR007024">
    <property type="entry name" value="BLUF_domain"/>
</dbReference>
<organism evidence="2 3">
    <name type="scientific">Aliikangiella marina</name>
    <dbReference type="NCBI Taxonomy" id="1712262"/>
    <lineage>
        <taxon>Bacteria</taxon>
        <taxon>Pseudomonadati</taxon>
        <taxon>Pseudomonadota</taxon>
        <taxon>Gammaproteobacteria</taxon>
        <taxon>Oceanospirillales</taxon>
        <taxon>Pleioneaceae</taxon>
        <taxon>Aliikangiella</taxon>
    </lineage>
</organism>
<dbReference type="GO" id="GO:0071949">
    <property type="term" value="F:FAD binding"/>
    <property type="evidence" value="ECO:0007669"/>
    <property type="project" value="InterPro"/>
</dbReference>
<accession>A0A545T4X2</accession>
<reference evidence="2 3" key="1">
    <citation type="submission" date="2019-06" db="EMBL/GenBank/DDBJ databases">
        <title>Draft genome of Aliikangiella marina GYP-15.</title>
        <authorList>
            <person name="Wang G."/>
        </authorList>
    </citation>
    <scope>NUCLEOTIDE SEQUENCE [LARGE SCALE GENOMIC DNA]</scope>
    <source>
        <strain evidence="2 3">GYP-15</strain>
    </source>
</reference>